<gene>
    <name evidence="1" type="ORF">QAD02_015133</name>
</gene>
<evidence type="ECO:0000313" key="2">
    <source>
        <dbReference type="Proteomes" id="UP001239111"/>
    </source>
</evidence>
<evidence type="ECO:0000313" key="1">
    <source>
        <dbReference type="EMBL" id="KAJ8679346.1"/>
    </source>
</evidence>
<comment type="caution">
    <text evidence="1">The sequence shown here is derived from an EMBL/GenBank/DDBJ whole genome shotgun (WGS) entry which is preliminary data.</text>
</comment>
<reference evidence="1" key="1">
    <citation type="submission" date="2023-04" db="EMBL/GenBank/DDBJ databases">
        <title>A chromosome-level genome assembly of the parasitoid wasp Eretmocerus hayati.</title>
        <authorList>
            <person name="Zhong Y."/>
            <person name="Liu S."/>
            <person name="Liu Y."/>
        </authorList>
    </citation>
    <scope>NUCLEOTIDE SEQUENCE</scope>
    <source>
        <strain evidence="1">ZJU_SS_LIU_2023</strain>
    </source>
</reference>
<dbReference type="Proteomes" id="UP001239111">
    <property type="component" value="Chromosome 2"/>
</dbReference>
<accession>A0ACC2P914</accession>
<organism evidence="1 2">
    <name type="scientific">Eretmocerus hayati</name>
    <dbReference type="NCBI Taxonomy" id="131215"/>
    <lineage>
        <taxon>Eukaryota</taxon>
        <taxon>Metazoa</taxon>
        <taxon>Ecdysozoa</taxon>
        <taxon>Arthropoda</taxon>
        <taxon>Hexapoda</taxon>
        <taxon>Insecta</taxon>
        <taxon>Pterygota</taxon>
        <taxon>Neoptera</taxon>
        <taxon>Endopterygota</taxon>
        <taxon>Hymenoptera</taxon>
        <taxon>Apocrita</taxon>
        <taxon>Proctotrupomorpha</taxon>
        <taxon>Chalcidoidea</taxon>
        <taxon>Aphelinidae</taxon>
        <taxon>Aphelininae</taxon>
        <taxon>Eretmocerus</taxon>
    </lineage>
</organism>
<keyword evidence="2" id="KW-1185">Reference proteome</keyword>
<protein>
    <submittedName>
        <fullName evidence="1">Uncharacterized protein</fullName>
    </submittedName>
</protein>
<name>A0ACC2P914_9HYME</name>
<sequence length="675" mass="77153">MNNILNSCPDKERSNCPYKDKCYRKNPVHFNEMAHPHLEKLIINQLEETTIVIPQNLDFDCPDRSQLLDQLKVLQMVLRKIKEKSGSSKATHSNLVTDRKTITKETTSTGKSEDLRDKVERHKKAALQKREDKLKEMDARASKLSDKSKISETSDNRKRSSHNLDSDKSPPKRMKDDTKKEKSESSSTQSSSKSQETKSSSKVIFTDYNSNDDRKSREKLRDQAIMRMRSSGHEVLLNDPGEFALKYALSAPYYYFFNRVTKSKTTHNQPFTVSFPELLDISLGEIVDSLHINFMVEVGWLCLQYLFAAQNPKMTIICGQVCDPDISVPSNMNLIQINMPTAFGCHHSKLSILKYSDNAIRVIVSTANIYSDDWENRTQGIWMSPHLPRLPDSANPSDGESPTYFKRSLREYLTAYKHPKLVEWEHLVKRADFTPVNVFFVASVPGSHKGLSFNSWGHRRLAAILSEHAVLPPDAPQWPIIAQSSSIGNLGPNPDSWVVSNMVFSLSREKNKGIKSNPNFQFIYPSLKNYEESFDCRDGSCCLPYSRKSHEKQQWLKNFLYQWKADKTERTKAMPHIKTYTRISPDQTQIPWFVLTSANLSKGAWGTTTKTGTSHYIMNYEAGVVFIPKFIINQTTFPIKQSSSPAIPVFRIPYDLPLTKYQANDTPFVQDFLSD</sequence>
<dbReference type="EMBL" id="CM056742">
    <property type="protein sequence ID" value="KAJ8679346.1"/>
    <property type="molecule type" value="Genomic_DNA"/>
</dbReference>
<proteinExistence type="predicted"/>